<dbReference type="EMBL" id="KB456262">
    <property type="protein sequence ID" value="EMF14186.1"/>
    <property type="molecule type" value="Genomic_DNA"/>
</dbReference>
<dbReference type="OrthoDB" id="3650255at2759"/>
<keyword evidence="1" id="KW-0812">Transmembrane</keyword>
<dbReference type="RefSeq" id="XP_016762307.1">
    <property type="nucleotide sequence ID" value="XM_016901164.1"/>
</dbReference>
<gene>
    <name evidence="2" type="ORF">SEPMUDRAFT_115471</name>
</gene>
<name>M3C1K0_SPHMS</name>
<evidence type="ECO:0000313" key="3">
    <source>
        <dbReference type="Proteomes" id="UP000016931"/>
    </source>
</evidence>
<keyword evidence="1" id="KW-1133">Transmembrane helix</keyword>
<dbReference type="AlphaFoldDB" id="M3C1K0"/>
<dbReference type="GeneID" id="27898301"/>
<keyword evidence="3" id="KW-1185">Reference proteome</keyword>
<evidence type="ECO:0000313" key="2">
    <source>
        <dbReference type="EMBL" id="EMF14186.1"/>
    </source>
</evidence>
<feature type="transmembrane region" description="Helical" evidence="1">
    <location>
        <begin position="78"/>
        <end position="100"/>
    </location>
</feature>
<proteinExistence type="predicted"/>
<dbReference type="Proteomes" id="UP000016931">
    <property type="component" value="Unassembled WGS sequence"/>
</dbReference>
<feature type="transmembrane region" description="Helical" evidence="1">
    <location>
        <begin position="120"/>
        <end position="138"/>
    </location>
</feature>
<feature type="transmembrane region" description="Helical" evidence="1">
    <location>
        <begin position="25"/>
        <end position="46"/>
    </location>
</feature>
<sequence length="208" mass="23950">MPETTREQLKKALDDAWARTQHQSFLLFFWWGLQMNLACIGVWALAELESPQKFQMGGPGDFDKRDTYIPEKAERFLWFPWLTGGLCAATLVITLVENILSLLNKLSKAQLKSSEWTKAVLWSIWLAYVGLKAAFMFGKFREEGKFEYITEVVEFPTDDGSLIQAVQVWPEEKSYPTASNVIAAFCWAFPFLFALLIMRKELRKGVFD</sequence>
<accession>M3C1K0</accession>
<dbReference type="HOGENOM" id="CLU_1321632_0_0_1"/>
<protein>
    <submittedName>
        <fullName evidence="2">Uncharacterized protein</fullName>
    </submittedName>
</protein>
<evidence type="ECO:0000256" key="1">
    <source>
        <dbReference type="SAM" id="Phobius"/>
    </source>
</evidence>
<feature type="transmembrane region" description="Helical" evidence="1">
    <location>
        <begin position="178"/>
        <end position="198"/>
    </location>
</feature>
<reference evidence="2 3" key="1">
    <citation type="journal article" date="2012" name="PLoS Pathog.">
        <title>Diverse lifestyles and strategies of plant pathogenesis encoded in the genomes of eighteen Dothideomycetes fungi.</title>
        <authorList>
            <person name="Ohm R.A."/>
            <person name="Feau N."/>
            <person name="Henrissat B."/>
            <person name="Schoch C.L."/>
            <person name="Horwitz B.A."/>
            <person name="Barry K.W."/>
            <person name="Condon B.J."/>
            <person name="Copeland A.C."/>
            <person name="Dhillon B."/>
            <person name="Glaser F."/>
            <person name="Hesse C.N."/>
            <person name="Kosti I."/>
            <person name="LaButti K."/>
            <person name="Lindquist E.A."/>
            <person name="Lucas S."/>
            <person name="Salamov A.A."/>
            <person name="Bradshaw R.E."/>
            <person name="Ciuffetti L."/>
            <person name="Hamelin R.C."/>
            <person name="Kema G.H.J."/>
            <person name="Lawrence C."/>
            <person name="Scott J.A."/>
            <person name="Spatafora J.W."/>
            <person name="Turgeon B.G."/>
            <person name="de Wit P.J.G.M."/>
            <person name="Zhong S."/>
            <person name="Goodwin S.B."/>
            <person name="Grigoriev I.V."/>
        </authorList>
    </citation>
    <scope>NUCLEOTIDE SEQUENCE [LARGE SCALE GENOMIC DNA]</scope>
    <source>
        <strain evidence="2 3">SO2202</strain>
    </source>
</reference>
<keyword evidence="1" id="KW-0472">Membrane</keyword>
<organism evidence="2 3">
    <name type="scientific">Sphaerulina musiva (strain SO2202)</name>
    <name type="common">Poplar stem canker fungus</name>
    <name type="synonym">Septoria musiva</name>
    <dbReference type="NCBI Taxonomy" id="692275"/>
    <lineage>
        <taxon>Eukaryota</taxon>
        <taxon>Fungi</taxon>
        <taxon>Dikarya</taxon>
        <taxon>Ascomycota</taxon>
        <taxon>Pezizomycotina</taxon>
        <taxon>Dothideomycetes</taxon>
        <taxon>Dothideomycetidae</taxon>
        <taxon>Mycosphaerellales</taxon>
        <taxon>Mycosphaerellaceae</taxon>
        <taxon>Sphaerulina</taxon>
    </lineage>
</organism>